<dbReference type="Proteomes" id="UP000277204">
    <property type="component" value="Unassembled WGS sequence"/>
</dbReference>
<reference evidence="1 2" key="1">
    <citation type="submission" date="2018-11" db="EMBL/GenBank/DDBJ databases">
        <authorList>
            <consortium name="Pathogen Informatics"/>
        </authorList>
    </citation>
    <scope>NUCLEOTIDE SEQUENCE [LARGE SCALE GENOMIC DNA]</scope>
    <source>
        <strain evidence="1 2">Zambia</strain>
    </source>
</reference>
<evidence type="ECO:0000313" key="1">
    <source>
        <dbReference type="EMBL" id="VDP57687.1"/>
    </source>
</evidence>
<gene>
    <name evidence="1" type="ORF">SMRZ_LOCUS26000</name>
</gene>
<organism evidence="1 2">
    <name type="scientific">Schistosoma margrebowiei</name>
    <dbReference type="NCBI Taxonomy" id="48269"/>
    <lineage>
        <taxon>Eukaryota</taxon>
        <taxon>Metazoa</taxon>
        <taxon>Spiralia</taxon>
        <taxon>Lophotrochozoa</taxon>
        <taxon>Platyhelminthes</taxon>
        <taxon>Trematoda</taxon>
        <taxon>Digenea</taxon>
        <taxon>Strigeidida</taxon>
        <taxon>Schistosomatoidea</taxon>
        <taxon>Schistosomatidae</taxon>
        <taxon>Schistosoma</taxon>
    </lineage>
</organism>
<dbReference type="EMBL" id="UZAI01022302">
    <property type="protein sequence ID" value="VDP57687.1"/>
    <property type="molecule type" value="Genomic_DNA"/>
</dbReference>
<evidence type="ECO:0000313" key="2">
    <source>
        <dbReference type="Proteomes" id="UP000277204"/>
    </source>
</evidence>
<protein>
    <submittedName>
        <fullName evidence="1">Uncharacterized protein</fullName>
    </submittedName>
</protein>
<sequence length="38" mass="4340">MVVGGSRQLQFTIPHSTMMESSDRTNLIEIIFKCKKVN</sequence>
<proteinExistence type="predicted"/>
<name>A0A183NCH5_9TREM</name>
<dbReference type="AlphaFoldDB" id="A0A183NCH5"/>
<keyword evidence="2" id="KW-1185">Reference proteome</keyword>
<accession>A0A183NCH5</accession>